<accession>A0A1I2HRN9</accession>
<proteinExistence type="predicted"/>
<dbReference type="Pfam" id="PF12080">
    <property type="entry name" value="GldM_4th"/>
    <property type="match status" value="1"/>
</dbReference>
<evidence type="ECO:0000313" key="4">
    <source>
        <dbReference type="Proteomes" id="UP000199513"/>
    </source>
</evidence>
<evidence type="ECO:0000313" key="3">
    <source>
        <dbReference type="EMBL" id="SFF31507.1"/>
    </source>
</evidence>
<feature type="domain" description="Gliding motility-associated protein GldM C-terminal" evidence="2">
    <location>
        <begin position="104"/>
        <end position="220"/>
    </location>
</feature>
<dbReference type="InterPro" id="IPR022719">
    <property type="entry name" value="Motility-assoc_prot_GldM_C"/>
</dbReference>
<gene>
    <name evidence="3" type="ORF">SAMN04488541_102536</name>
</gene>
<dbReference type="OrthoDB" id="1490890at2"/>
<dbReference type="EMBL" id="FONY01000025">
    <property type="protein sequence ID" value="SFF31507.1"/>
    <property type="molecule type" value="Genomic_DNA"/>
</dbReference>
<reference evidence="4" key="1">
    <citation type="submission" date="2016-10" db="EMBL/GenBank/DDBJ databases">
        <authorList>
            <person name="Varghese N."/>
            <person name="Submissions S."/>
        </authorList>
    </citation>
    <scope>NUCLEOTIDE SEQUENCE [LARGE SCALE GENOMIC DNA]</scope>
    <source>
        <strain>GEY</strain>
        <strain evidence="4">DSM 9560</strain>
    </source>
</reference>
<dbReference type="Proteomes" id="UP000199513">
    <property type="component" value="Unassembled WGS sequence"/>
</dbReference>
<dbReference type="AlphaFoldDB" id="A0A1I2HRN9"/>
<evidence type="ECO:0000259" key="2">
    <source>
        <dbReference type="Pfam" id="PF12080"/>
    </source>
</evidence>
<organism evidence="3 4">
    <name type="scientific">Thermoflexibacter ruber</name>
    <dbReference type="NCBI Taxonomy" id="1003"/>
    <lineage>
        <taxon>Bacteria</taxon>
        <taxon>Pseudomonadati</taxon>
        <taxon>Bacteroidota</taxon>
        <taxon>Cytophagia</taxon>
        <taxon>Cytophagales</taxon>
        <taxon>Thermoflexibacteraceae</taxon>
        <taxon>Thermoflexibacter</taxon>
    </lineage>
</organism>
<keyword evidence="1" id="KW-0732">Signal</keyword>
<keyword evidence="4" id="KW-1185">Reference proteome</keyword>
<feature type="chain" id="PRO_5011458521" evidence="1">
    <location>
        <begin position="20"/>
        <end position="224"/>
    </location>
</feature>
<protein>
    <submittedName>
        <fullName evidence="3">GldM C-terminal domain-containing protein</fullName>
    </submittedName>
</protein>
<name>A0A1I2HRN9_9BACT</name>
<sequence>MKKITLLSAFLLISFFAWTQKSTISYHAATVKALYLNCGNELYVSANNCSNPQSLRYEADNAELITDLSANRITVVPKAAKVSIRVFDGDSLISTEHFPVRLLPKPEITVFIGTLELPIKEAFVEKSQLAELSVKALAGQGMRDAMPKDMRYRVRDFNVYLYRGEQKINEINVQDEQVQLSDFLKDAQKGDKLMIEVKKVQRLNFKGEVEDVKFGMANFQVTIG</sequence>
<feature type="signal peptide" evidence="1">
    <location>
        <begin position="1"/>
        <end position="19"/>
    </location>
</feature>
<dbReference type="STRING" id="1003.SAMN04488541_102536"/>
<evidence type="ECO:0000256" key="1">
    <source>
        <dbReference type="SAM" id="SignalP"/>
    </source>
</evidence>
<dbReference type="RefSeq" id="WP_091546777.1">
    <property type="nucleotide sequence ID" value="NZ_FONY01000025.1"/>
</dbReference>